<dbReference type="Gene3D" id="1.10.510.10">
    <property type="entry name" value="Transferase(Phosphotransferase) domain 1"/>
    <property type="match status" value="1"/>
</dbReference>
<evidence type="ECO:0000313" key="12">
    <source>
        <dbReference type="Proteomes" id="UP001295684"/>
    </source>
</evidence>
<keyword evidence="4 7" id="KW-0547">Nucleotide-binding</keyword>
<keyword evidence="5" id="KW-0418">Kinase</keyword>
<keyword evidence="2" id="KW-0597">Phosphoprotein</keyword>
<feature type="compositionally biased region" description="Basic residues" evidence="8">
    <location>
        <begin position="730"/>
        <end position="739"/>
    </location>
</feature>
<dbReference type="FunFam" id="1.10.510.10:FF:000008">
    <property type="entry name" value="Non-specific serine/threonine protein kinase"/>
    <property type="match status" value="1"/>
</dbReference>
<feature type="region of interest" description="Disordered" evidence="8">
    <location>
        <begin position="26"/>
        <end position="50"/>
    </location>
</feature>
<accession>A0AAD1Y7X5</accession>
<evidence type="ECO:0000313" key="11">
    <source>
        <dbReference type="EMBL" id="CAI2386319.1"/>
    </source>
</evidence>
<feature type="region of interest" description="Disordered" evidence="8">
    <location>
        <begin position="663"/>
        <end position="774"/>
    </location>
</feature>
<organism evidence="11 12">
    <name type="scientific">Euplotes crassus</name>
    <dbReference type="NCBI Taxonomy" id="5936"/>
    <lineage>
        <taxon>Eukaryota</taxon>
        <taxon>Sar</taxon>
        <taxon>Alveolata</taxon>
        <taxon>Ciliophora</taxon>
        <taxon>Intramacronucleata</taxon>
        <taxon>Spirotrichea</taxon>
        <taxon>Hypotrichia</taxon>
        <taxon>Euplotida</taxon>
        <taxon>Euplotidae</taxon>
        <taxon>Moneuplotes</taxon>
    </lineage>
</organism>
<evidence type="ECO:0000256" key="1">
    <source>
        <dbReference type="ARBA" id="ARBA00022527"/>
    </source>
</evidence>
<dbReference type="InterPro" id="IPR000719">
    <property type="entry name" value="Prot_kinase_dom"/>
</dbReference>
<feature type="compositionally biased region" description="Basic residues" evidence="8">
    <location>
        <begin position="678"/>
        <end position="687"/>
    </location>
</feature>
<proteinExistence type="predicted"/>
<evidence type="ECO:0000256" key="7">
    <source>
        <dbReference type="PROSITE-ProRule" id="PRU10141"/>
    </source>
</evidence>
<dbReference type="PROSITE" id="PS51285">
    <property type="entry name" value="AGC_KINASE_CTER"/>
    <property type="match status" value="1"/>
</dbReference>
<dbReference type="Gene3D" id="3.30.200.20">
    <property type="entry name" value="Phosphorylase Kinase, domain 1"/>
    <property type="match status" value="1"/>
</dbReference>
<feature type="region of interest" description="Disordered" evidence="8">
    <location>
        <begin position="546"/>
        <end position="565"/>
    </location>
</feature>
<feature type="compositionally biased region" description="Basic and acidic residues" evidence="8">
    <location>
        <begin position="1118"/>
        <end position="1132"/>
    </location>
</feature>
<dbReference type="CDD" id="cd05123">
    <property type="entry name" value="STKc_AGC"/>
    <property type="match status" value="1"/>
</dbReference>
<dbReference type="SUPFAM" id="SSF56112">
    <property type="entry name" value="Protein kinase-like (PK-like)"/>
    <property type="match status" value="1"/>
</dbReference>
<name>A0AAD1Y7X5_EUPCR</name>
<dbReference type="GO" id="GO:0004674">
    <property type="term" value="F:protein serine/threonine kinase activity"/>
    <property type="evidence" value="ECO:0007669"/>
    <property type="project" value="UniProtKB-KW"/>
</dbReference>
<dbReference type="PROSITE" id="PS50011">
    <property type="entry name" value="PROTEIN_KINASE_DOM"/>
    <property type="match status" value="1"/>
</dbReference>
<feature type="domain" description="AGC-kinase C-terminal" evidence="10">
    <location>
        <begin position="358"/>
        <end position="469"/>
    </location>
</feature>
<evidence type="ECO:0000256" key="6">
    <source>
        <dbReference type="ARBA" id="ARBA00022840"/>
    </source>
</evidence>
<dbReference type="InterPro" id="IPR011009">
    <property type="entry name" value="Kinase-like_dom_sf"/>
</dbReference>
<feature type="binding site" evidence="7">
    <location>
        <position position="130"/>
    </location>
    <ligand>
        <name>ATP</name>
        <dbReference type="ChEBI" id="CHEBI:30616"/>
    </ligand>
</feature>
<feature type="compositionally biased region" description="Basic residues" evidence="8">
    <location>
        <begin position="704"/>
        <end position="719"/>
    </location>
</feature>
<keyword evidence="1" id="KW-0723">Serine/threonine-protein kinase</keyword>
<sequence length="1267" mass="145688">MGSSQSLEIRPKSVLEQVKINLGERMENAYNQASQHHRSPQRPFHKESAQQVQKACPVESVYIDLSEEKDSETKHSIRQALISHSRRKKIIKSDKLVLEDFEVRRCIGIGGFSTVIEVMKKDTKKLYAMKIIQKSMIEKKSKIKQIMAERNILKMVDHPFIINLHWAFKSKDYLHMVLDYCSGGEFFYHLSRNGRLDEEIAKFYFSEVLLALEYLHNNGIIYRDLKPENILLDAEGHVVLTDFGLSKTNFSRKTLSHSFCGSPEYMSPEMLEEVGHGFAMDIYSLGALLYEFLTGLPPHYSQDRDELFYNICHEDIPYPDYLSEKAKDLLQKLLKRNPLERLGTIDGIGVIKFHPFCETVDFEALVERRYVPPFIPDDTQFYFDTDYVKKQIGENPQNYFPIDDFLKNTEHQPKVIKNNMRESQVENEQRVFSEEIYCEKQSGNINMSLQESTYNGYSFYKPASETSESCDCSLISTQYKISEKVNDLNTSKNTKETQFELLKEDILSGERKFTSSQISSNVFEINDPKNNPLCVSSAVEEITERANVSPEPEVHKPHVGNAHKTKRERNLEDFWMDKSESQSMDIESNFIDEFLESFDTKLNNFDEKSYFNDVEEHKENHDVKLKNYTSYLSSKMETYSSFNNKKASINFTQKEPKALTSIKPPQKKEQVSPNGTRTQKKPQRKLHQIANNQKAERSVVNFHSLRKPSKNGNLKKKYASAKVSCERQPKKSKTFKKQKVSLLGKRSKDARQNDFQSSLRRGTSKLPQKSGHINHSSISYLHLQKFSSRDTSPIAAKNNNRTKSQIGDELKITEKLTQEITLDNQKCCGLENTQHPTLTRYCSTLIPKRSRRSLRGTTNRSKDPKFMAEVDGVKQKATNIHPQSCNKSLGGEVRGSNPTKKIDNVKLSFESLDKSNNMIELIQSKMSQNSPFNHCSSIKSETFVSPIHLNKQLTHDKAKIKKLKNSEVGSYVPLRTINNRRGSKTPMIGLKVSHSSAERPGDYRRKDSFLTSTLRPANLNQENKIDSDLSPRENEKLDKSRNNMMKYSTYSEQASIAKLNRMNFKHQEDSHSFASRLNMRSEKSHFLCDKIGENISNHSSSFINQNIDSKYGRYTSSRNHEARSKPRFEVLQRKSALNGSNSTKLLDNFTSSSHSKKQRNAASRKKISYISKRNNPLTKIQSSKDSKPYIYAVRNINLQESTKSSTNPSFKHAKESLNTLIDETKLSSCHSKASFSSSHSKILAKRIKTHYPKPSGIGNYKKRQIHY</sequence>
<dbReference type="InterPro" id="IPR017441">
    <property type="entry name" value="Protein_kinase_ATP_BS"/>
</dbReference>
<feature type="compositionally biased region" description="Polar residues" evidence="8">
    <location>
        <begin position="753"/>
        <end position="774"/>
    </location>
</feature>
<dbReference type="Pfam" id="PF00069">
    <property type="entry name" value="Pkinase"/>
    <property type="match status" value="1"/>
</dbReference>
<feature type="domain" description="Protein kinase" evidence="9">
    <location>
        <begin position="101"/>
        <end position="357"/>
    </location>
</feature>
<keyword evidence="12" id="KW-1185">Reference proteome</keyword>
<dbReference type="AlphaFoldDB" id="A0AAD1Y7X5"/>
<dbReference type="InterPro" id="IPR000961">
    <property type="entry name" value="AGC-kinase_C"/>
</dbReference>
<dbReference type="GO" id="GO:0005524">
    <property type="term" value="F:ATP binding"/>
    <property type="evidence" value="ECO:0007669"/>
    <property type="project" value="UniProtKB-UniRule"/>
</dbReference>
<dbReference type="EMBL" id="CAMPGE010028818">
    <property type="protein sequence ID" value="CAI2386319.1"/>
    <property type="molecule type" value="Genomic_DNA"/>
</dbReference>
<comment type="caution">
    <text evidence="11">The sequence shown here is derived from an EMBL/GenBank/DDBJ whole genome shotgun (WGS) entry which is preliminary data.</text>
</comment>
<feature type="compositionally biased region" description="Polar residues" evidence="8">
    <location>
        <begin position="1135"/>
        <end position="1153"/>
    </location>
</feature>
<gene>
    <name evidence="11" type="ORF">ECRASSUSDP1_LOCUS27931</name>
</gene>
<keyword evidence="3" id="KW-0808">Transferase</keyword>
<feature type="region of interest" description="Disordered" evidence="8">
    <location>
        <begin position="1015"/>
        <end position="1036"/>
    </location>
</feature>
<dbReference type="PANTHER" id="PTHR24351">
    <property type="entry name" value="RIBOSOMAL PROTEIN S6 KINASE"/>
    <property type="match status" value="1"/>
</dbReference>
<evidence type="ECO:0000256" key="5">
    <source>
        <dbReference type="ARBA" id="ARBA00022777"/>
    </source>
</evidence>
<feature type="compositionally biased region" description="Basic residues" evidence="8">
    <location>
        <begin position="1154"/>
        <end position="1167"/>
    </location>
</feature>
<keyword evidence="6 7" id="KW-0067">ATP-binding</keyword>
<protein>
    <submittedName>
        <fullName evidence="11">Uncharacterized protein</fullName>
    </submittedName>
</protein>
<evidence type="ECO:0000259" key="10">
    <source>
        <dbReference type="PROSITE" id="PS51285"/>
    </source>
</evidence>
<dbReference type="PROSITE" id="PS00107">
    <property type="entry name" value="PROTEIN_KINASE_ATP"/>
    <property type="match status" value="1"/>
</dbReference>
<evidence type="ECO:0000256" key="4">
    <source>
        <dbReference type="ARBA" id="ARBA00022741"/>
    </source>
</evidence>
<feature type="compositionally biased region" description="Basic and acidic residues" evidence="8">
    <location>
        <begin position="1023"/>
        <end position="1036"/>
    </location>
</feature>
<reference evidence="11" key="1">
    <citation type="submission" date="2023-07" db="EMBL/GenBank/DDBJ databases">
        <authorList>
            <consortium name="AG Swart"/>
            <person name="Singh M."/>
            <person name="Singh A."/>
            <person name="Seah K."/>
            <person name="Emmerich C."/>
        </authorList>
    </citation>
    <scope>NUCLEOTIDE SEQUENCE</scope>
    <source>
        <strain evidence="11">DP1</strain>
    </source>
</reference>
<dbReference type="InterPro" id="IPR045270">
    <property type="entry name" value="STKc_AGC"/>
</dbReference>
<dbReference type="FunFam" id="3.30.200.20:FF:000042">
    <property type="entry name" value="Aurora kinase A"/>
    <property type="match status" value="1"/>
</dbReference>
<evidence type="ECO:0000256" key="3">
    <source>
        <dbReference type="ARBA" id="ARBA00022679"/>
    </source>
</evidence>
<evidence type="ECO:0000259" key="9">
    <source>
        <dbReference type="PROSITE" id="PS50011"/>
    </source>
</evidence>
<dbReference type="InterPro" id="IPR008271">
    <property type="entry name" value="Ser/Thr_kinase_AS"/>
</dbReference>
<feature type="region of interest" description="Disordered" evidence="8">
    <location>
        <begin position="1115"/>
        <end position="1167"/>
    </location>
</feature>
<evidence type="ECO:0000256" key="2">
    <source>
        <dbReference type="ARBA" id="ARBA00022553"/>
    </source>
</evidence>
<evidence type="ECO:0000256" key="8">
    <source>
        <dbReference type="SAM" id="MobiDB-lite"/>
    </source>
</evidence>
<dbReference type="PROSITE" id="PS00108">
    <property type="entry name" value="PROTEIN_KINASE_ST"/>
    <property type="match status" value="1"/>
</dbReference>
<dbReference type="Proteomes" id="UP001295684">
    <property type="component" value="Unassembled WGS sequence"/>
</dbReference>
<dbReference type="SMART" id="SM00220">
    <property type="entry name" value="S_TKc"/>
    <property type="match status" value="1"/>
</dbReference>